<protein>
    <submittedName>
        <fullName evidence="21">Unnamed protein product</fullName>
    </submittedName>
</protein>
<feature type="active site" evidence="17">
    <location>
        <position position="865"/>
    </location>
</feature>
<dbReference type="InterPro" id="IPR036188">
    <property type="entry name" value="FAD/NAD-bd_sf"/>
</dbReference>
<dbReference type="PANTHER" id="PTHR31736:SF9">
    <property type="entry name" value="ENDO-XYLOGALACTURONAN HYDROLASE A-RELATED"/>
    <property type="match status" value="1"/>
</dbReference>
<keyword evidence="7" id="KW-0677">Repeat</keyword>
<keyword evidence="14" id="KW-0961">Cell wall biogenesis/degradation</keyword>
<keyword evidence="15" id="KW-0624">Polysaccharide degradation</keyword>
<evidence type="ECO:0000256" key="5">
    <source>
        <dbReference type="ARBA" id="ARBA00022630"/>
    </source>
</evidence>
<dbReference type="SUPFAM" id="SSF51126">
    <property type="entry name" value="Pectin lyase-like"/>
    <property type="match status" value="1"/>
</dbReference>
<feature type="domain" description="FAD-binding" evidence="19">
    <location>
        <begin position="8"/>
        <end position="74"/>
    </location>
</feature>
<dbReference type="InterPro" id="IPR012941">
    <property type="entry name" value="Phe_hydrox_C_dim_dom"/>
</dbReference>
<comment type="similarity">
    <text evidence="2">Belongs to the PheA/TfdB FAD monooxygenase family.</text>
</comment>
<keyword evidence="22" id="KW-1185">Reference proteome</keyword>
<evidence type="ECO:0000256" key="13">
    <source>
        <dbReference type="ARBA" id="ARBA00023295"/>
    </source>
</evidence>
<keyword evidence="11" id="KW-0325">Glycoprotein</keyword>
<evidence type="ECO:0000259" key="19">
    <source>
        <dbReference type="Pfam" id="PF01494"/>
    </source>
</evidence>
<dbReference type="Gene3D" id="3.40.30.20">
    <property type="match status" value="1"/>
</dbReference>
<evidence type="ECO:0000256" key="9">
    <source>
        <dbReference type="ARBA" id="ARBA00022827"/>
    </source>
</evidence>
<evidence type="ECO:0000256" key="7">
    <source>
        <dbReference type="ARBA" id="ARBA00022737"/>
    </source>
</evidence>
<reference evidence="21" key="1">
    <citation type="submission" date="2023-04" db="EMBL/GenBank/DDBJ databases">
        <title>Aspergillus oryzae var. brunneus NBRC 4377.</title>
        <authorList>
            <person name="Ichikawa N."/>
            <person name="Sato H."/>
            <person name="Tonouchi N."/>
        </authorList>
    </citation>
    <scope>NUCLEOTIDE SEQUENCE</scope>
    <source>
        <strain evidence="21">NBRC 4377</strain>
    </source>
</reference>
<keyword evidence="12" id="KW-0119">Carbohydrate metabolism</keyword>
<feature type="domain" description="FAD-binding" evidence="19">
    <location>
        <begin position="208"/>
        <end position="364"/>
    </location>
</feature>
<evidence type="ECO:0000256" key="16">
    <source>
        <dbReference type="ARBA" id="ARBA00037278"/>
    </source>
</evidence>
<evidence type="ECO:0000313" key="22">
    <source>
        <dbReference type="Proteomes" id="UP001165189"/>
    </source>
</evidence>
<keyword evidence="8 18" id="KW-0378">Hydrolase</keyword>
<dbReference type="Proteomes" id="UP001165189">
    <property type="component" value="Unassembled WGS sequence"/>
</dbReference>
<dbReference type="SUPFAM" id="SSF51905">
    <property type="entry name" value="FAD/NAD(P)-binding domain"/>
    <property type="match status" value="1"/>
</dbReference>
<name>A0ABQ6KSM2_ASPOZ</name>
<keyword evidence="9" id="KW-0274">FAD</keyword>
<dbReference type="SUPFAM" id="SSF54373">
    <property type="entry name" value="FAD-linked reductases, C-terminal domain"/>
    <property type="match status" value="1"/>
</dbReference>
<dbReference type="Gene3D" id="3.50.50.60">
    <property type="entry name" value="FAD/NAD(P)-binding domain"/>
    <property type="match status" value="2"/>
</dbReference>
<proteinExistence type="inferred from homology"/>
<evidence type="ECO:0000256" key="4">
    <source>
        <dbReference type="ARBA" id="ARBA00022525"/>
    </source>
</evidence>
<dbReference type="PROSITE" id="PS00502">
    <property type="entry name" value="POLYGALACTURONASE"/>
    <property type="match status" value="1"/>
</dbReference>
<evidence type="ECO:0000256" key="8">
    <source>
        <dbReference type="ARBA" id="ARBA00022801"/>
    </source>
</evidence>
<evidence type="ECO:0000256" key="2">
    <source>
        <dbReference type="ARBA" id="ARBA00007801"/>
    </source>
</evidence>
<feature type="domain" description="Phenol hydroxylase-like C-terminal dimerisation" evidence="20">
    <location>
        <begin position="401"/>
        <end position="584"/>
    </location>
</feature>
<keyword evidence="13 18" id="KW-0326">Glycosidase</keyword>
<keyword evidence="6" id="KW-0732">Signal</keyword>
<dbReference type="PROSITE" id="PS51257">
    <property type="entry name" value="PROKAR_LIPOPROTEIN"/>
    <property type="match status" value="1"/>
</dbReference>
<keyword evidence="4" id="KW-0964">Secreted</keyword>
<dbReference type="InterPro" id="IPR036249">
    <property type="entry name" value="Thioredoxin-like_sf"/>
</dbReference>
<dbReference type="CDD" id="cd02979">
    <property type="entry name" value="PHOX_C"/>
    <property type="match status" value="1"/>
</dbReference>
<gene>
    <name evidence="21" type="ORF">Aory05_000705900</name>
</gene>
<dbReference type="InterPro" id="IPR012334">
    <property type="entry name" value="Pectin_lyas_fold"/>
</dbReference>
<comment type="function">
    <text evidence="16">Pectinolytic enzyme involved in the degradation of xylogalacturonan (xga), a galacturonan backbone heavily substituted with xylose, and which is one important component of the hairy regions of pectin. Activity requires a galacturonic acid backbone substituted with xylose.</text>
</comment>
<evidence type="ECO:0000256" key="18">
    <source>
        <dbReference type="RuleBase" id="RU361169"/>
    </source>
</evidence>
<dbReference type="Pfam" id="PF00295">
    <property type="entry name" value="Glyco_hydro_28"/>
    <property type="match status" value="1"/>
</dbReference>
<keyword evidence="5" id="KW-0285">Flavoprotein</keyword>
<dbReference type="PANTHER" id="PTHR31736">
    <property type="match status" value="1"/>
</dbReference>
<accession>A0ABQ6KSM2</accession>
<comment type="caution">
    <text evidence="21">The sequence shown here is derived from an EMBL/GenBank/DDBJ whole genome shotgun (WGS) entry which is preliminary data.</text>
</comment>
<evidence type="ECO:0000256" key="6">
    <source>
        <dbReference type="ARBA" id="ARBA00022729"/>
    </source>
</evidence>
<evidence type="ECO:0000313" key="21">
    <source>
        <dbReference type="EMBL" id="GMG48374.1"/>
    </source>
</evidence>
<evidence type="ECO:0000256" key="14">
    <source>
        <dbReference type="ARBA" id="ARBA00023316"/>
    </source>
</evidence>
<dbReference type="Gene3D" id="2.160.20.10">
    <property type="entry name" value="Single-stranded right-handed beta-helix, Pectin lyase-like"/>
    <property type="match status" value="1"/>
</dbReference>
<dbReference type="EMBL" id="BSYB01000028">
    <property type="protein sequence ID" value="GMG48374.1"/>
    <property type="molecule type" value="Genomic_DNA"/>
</dbReference>
<comment type="subcellular location">
    <subcellularLocation>
        <location evidence="1">Secreted</location>
    </subcellularLocation>
</comment>
<evidence type="ECO:0000256" key="1">
    <source>
        <dbReference type="ARBA" id="ARBA00004613"/>
    </source>
</evidence>
<keyword evidence="10" id="KW-0560">Oxidoreductase</keyword>
<comment type="similarity">
    <text evidence="3 18">Belongs to the glycosyl hydrolase 28 family.</text>
</comment>
<dbReference type="PRINTS" id="PR00420">
    <property type="entry name" value="RNGMNOXGNASE"/>
</dbReference>
<evidence type="ECO:0000256" key="11">
    <source>
        <dbReference type="ARBA" id="ARBA00023180"/>
    </source>
</evidence>
<dbReference type="Pfam" id="PF07976">
    <property type="entry name" value="Phe_hydrox_dim"/>
    <property type="match status" value="1"/>
</dbReference>
<evidence type="ECO:0000256" key="17">
    <source>
        <dbReference type="PROSITE-ProRule" id="PRU10052"/>
    </source>
</evidence>
<evidence type="ECO:0000256" key="15">
    <source>
        <dbReference type="ARBA" id="ARBA00023326"/>
    </source>
</evidence>
<sequence>MAKRDSYTDLLIIGAGPAGLMAACWASQYAITTRLIDLKSERTAAGHADGINSRTMEILDSFGLADTVLRQAAGNMDAAYWMLLNQGAIEQILIDYLVSKGRVHVERERKAEELELPCHSDKKSDEEYPVHVRVVSVNGDGKYLGLKLEYLPLESLDQRTVKDRFGRMENGVNVGCDGHCSRNGFSYGRPEYLPFCTSAKSFIADIQRACAIQAGDGLSMMVVPRENNLVRFYLHLNGGEERSPNGPDKSEGSLEDLMDMAEKTLKPYKLSYKYCDWWSIYPVGLACERWLDDQDLIVVCSIFFAGDAAHTHSPKGGQGLNISMQDTYNLVWKVAAVISGSVDPAILETYQSERRPEAEQLMEFDTRLVYAYEEGSMEDDSEDGVEAVRDKYAGFMAGVAVTYPPSILVDESESNTAVTRKVQLGKRLPSYLIVGQKDGSVVHLATKLNSNGCWRLLIFPGDLHHPGVLDRLSVFAKDFSGRINNHLIPQSTNNSEFLETLLIHSSPRASVNQSQLLGAFHQFDTELGCDYTKVFVDDPSCDGDTGQAYEQYGIDKQRGCLIVCRPDQHVGWIGAIEDAEGLENCQGPCMGLIMSNMSAGVLPAKLWASPCGCRVLDPTLPRTREAFVAVHLNVDGCDSRVSGCQPSAPVCTPTAGGSPTVDDVPAIESAMAACPSGTIMIPAKSTYHINSELSFAKCSGCTLQVEGTLLVSDDTKAWSGKDAVLNLEDVNDVSIVSKTGKGVIDGNGQAAWDLLNNDKNYSRVKCLLYLTGKTSGVTISGLTMRNPPNVFSSVKQSVMNVTYSDLILIAVSKSDALPKNTDGFDLGGTGIRMENIKVENGDDCIAIQNGAEDITVTNIQCTGSHGLSIGSIGKTPGEVDTVKNIHFKNAKMTKCSKAAGIKIYSGGYGTAEVSNVTWENVMVDGTSYAFQVQTCYGSDEKECASQPSTAKLTDIVVKGFSGKTDKDEPVASINCPAKGTCGLSLTEMKVQSANGGEEYQCSNAGAIGVKCAPGASG</sequence>
<evidence type="ECO:0000256" key="3">
    <source>
        <dbReference type="ARBA" id="ARBA00008834"/>
    </source>
</evidence>
<dbReference type="Pfam" id="PF01494">
    <property type="entry name" value="FAD_binding_3"/>
    <property type="match status" value="2"/>
</dbReference>
<evidence type="ECO:0000256" key="10">
    <source>
        <dbReference type="ARBA" id="ARBA00023002"/>
    </source>
</evidence>
<dbReference type="InterPro" id="IPR000743">
    <property type="entry name" value="Glyco_hydro_28"/>
</dbReference>
<organism evidence="21 22">
    <name type="scientific">Aspergillus oryzae var. brunneus</name>
    <dbReference type="NCBI Taxonomy" id="332754"/>
    <lineage>
        <taxon>Eukaryota</taxon>
        <taxon>Fungi</taxon>
        <taxon>Dikarya</taxon>
        <taxon>Ascomycota</taxon>
        <taxon>Pezizomycotina</taxon>
        <taxon>Eurotiomycetes</taxon>
        <taxon>Eurotiomycetidae</taxon>
        <taxon>Eurotiales</taxon>
        <taxon>Aspergillaceae</taxon>
        <taxon>Aspergillus</taxon>
        <taxon>Aspergillus subgen. Circumdati</taxon>
    </lineage>
</organism>
<dbReference type="InterPro" id="IPR011050">
    <property type="entry name" value="Pectin_lyase_fold/virulence"/>
</dbReference>
<dbReference type="Gene3D" id="3.30.9.10">
    <property type="entry name" value="D-Amino Acid Oxidase, subunit A, domain 2"/>
    <property type="match status" value="1"/>
</dbReference>
<evidence type="ECO:0000259" key="20">
    <source>
        <dbReference type="Pfam" id="PF07976"/>
    </source>
</evidence>
<dbReference type="InterPro" id="IPR038220">
    <property type="entry name" value="PHOX_C_sf"/>
</dbReference>
<dbReference type="SUPFAM" id="SSF52833">
    <property type="entry name" value="Thioredoxin-like"/>
    <property type="match status" value="1"/>
</dbReference>
<dbReference type="InterPro" id="IPR002938">
    <property type="entry name" value="FAD-bd"/>
</dbReference>
<evidence type="ECO:0000256" key="12">
    <source>
        <dbReference type="ARBA" id="ARBA00023277"/>
    </source>
</evidence>